<proteinExistence type="predicted"/>
<accession>A0ABW3CTX3</accession>
<dbReference type="EMBL" id="JBHTJH010000001">
    <property type="protein sequence ID" value="MFD0860709.1"/>
    <property type="molecule type" value="Genomic_DNA"/>
</dbReference>
<dbReference type="Proteomes" id="UP001596978">
    <property type="component" value="Unassembled WGS sequence"/>
</dbReference>
<protein>
    <submittedName>
        <fullName evidence="1">PAAR-like protein</fullName>
    </submittedName>
</protein>
<dbReference type="InterPro" id="IPR025460">
    <property type="entry name" value="DUF4280"/>
</dbReference>
<sequence>MSKGLKGTLVCQGAICSCTLAASPATMKVVTQQKHYVNDASGGSKAIATDKESTVASLNFGVCRPGTKRAHPCGAQLKWNGMYTAVELENGGSPLLDSSSAKCGADSGTVSVVHHGQTSAVGGQQVNAADEAVQEQLNPLVNFGVVKRKIEVKNASSI</sequence>
<gene>
    <name evidence="1" type="ORF">ACFQ1M_00705</name>
</gene>
<dbReference type="PROSITE" id="PS51257">
    <property type="entry name" value="PROKAR_LIPOPROTEIN"/>
    <property type="match status" value="1"/>
</dbReference>
<dbReference type="Pfam" id="PF14107">
    <property type="entry name" value="DUF4280"/>
    <property type="match status" value="1"/>
</dbReference>
<name>A0ABW3CTX3_9FLAO</name>
<dbReference type="RefSeq" id="WP_386402441.1">
    <property type="nucleotide sequence ID" value="NZ_JBHTJH010000001.1"/>
</dbReference>
<evidence type="ECO:0000313" key="1">
    <source>
        <dbReference type="EMBL" id="MFD0860709.1"/>
    </source>
</evidence>
<reference evidence="2" key="1">
    <citation type="journal article" date="2019" name="Int. J. Syst. Evol. Microbiol.">
        <title>The Global Catalogue of Microorganisms (GCM) 10K type strain sequencing project: providing services to taxonomists for standard genome sequencing and annotation.</title>
        <authorList>
            <consortium name="The Broad Institute Genomics Platform"/>
            <consortium name="The Broad Institute Genome Sequencing Center for Infectious Disease"/>
            <person name="Wu L."/>
            <person name="Ma J."/>
        </authorList>
    </citation>
    <scope>NUCLEOTIDE SEQUENCE [LARGE SCALE GENOMIC DNA]</scope>
    <source>
        <strain evidence="2">CCUG 62952</strain>
    </source>
</reference>
<evidence type="ECO:0000313" key="2">
    <source>
        <dbReference type="Proteomes" id="UP001596978"/>
    </source>
</evidence>
<comment type="caution">
    <text evidence="1">The sequence shown here is derived from an EMBL/GenBank/DDBJ whole genome shotgun (WGS) entry which is preliminary data.</text>
</comment>
<organism evidence="1 2">
    <name type="scientific">Sungkyunkwania multivorans</name>
    <dbReference type="NCBI Taxonomy" id="1173618"/>
    <lineage>
        <taxon>Bacteria</taxon>
        <taxon>Pseudomonadati</taxon>
        <taxon>Bacteroidota</taxon>
        <taxon>Flavobacteriia</taxon>
        <taxon>Flavobacteriales</taxon>
        <taxon>Flavobacteriaceae</taxon>
        <taxon>Sungkyunkwania</taxon>
    </lineage>
</organism>
<keyword evidence="2" id="KW-1185">Reference proteome</keyword>